<gene>
    <name evidence="2" type="ORF">GCM10023196_020730</name>
</gene>
<keyword evidence="3" id="KW-1185">Reference proteome</keyword>
<comment type="caution">
    <text evidence="2">The sequence shown here is derived from an EMBL/GenBank/DDBJ whole genome shotgun (WGS) entry which is preliminary data.</text>
</comment>
<sequence>MGVGVFGVDAQVAAGQRGGGGVGARPVAAAGLSHGFRMSAQLHQVAARPVDVEGGFRGQHAKSFVEGRGVRGTVSSQAGAGTASPSTSRSRRRTRFTIQYVAINTTVSRDAKAYDQ</sequence>
<dbReference type="Proteomes" id="UP001501442">
    <property type="component" value="Unassembled WGS sequence"/>
</dbReference>
<feature type="region of interest" description="Disordered" evidence="1">
    <location>
        <begin position="67"/>
        <end position="93"/>
    </location>
</feature>
<name>A0ABP8U7Z9_9ACTN</name>
<feature type="compositionally biased region" description="Low complexity" evidence="1">
    <location>
        <begin position="75"/>
        <end position="88"/>
    </location>
</feature>
<organism evidence="2 3">
    <name type="scientific">Actinoallomurus vinaceus</name>
    <dbReference type="NCBI Taxonomy" id="1080074"/>
    <lineage>
        <taxon>Bacteria</taxon>
        <taxon>Bacillati</taxon>
        <taxon>Actinomycetota</taxon>
        <taxon>Actinomycetes</taxon>
        <taxon>Streptosporangiales</taxon>
        <taxon>Thermomonosporaceae</taxon>
        <taxon>Actinoallomurus</taxon>
    </lineage>
</organism>
<protein>
    <submittedName>
        <fullName evidence="2">Uncharacterized protein</fullName>
    </submittedName>
</protein>
<evidence type="ECO:0000256" key="1">
    <source>
        <dbReference type="SAM" id="MobiDB-lite"/>
    </source>
</evidence>
<accession>A0ABP8U7Z9</accession>
<dbReference type="EMBL" id="BAABHK010000002">
    <property type="protein sequence ID" value="GAA4623662.1"/>
    <property type="molecule type" value="Genomic_DNA"/>
</dbReference>
<reference evidence="3" key="1">
    <citation type="journal article" date="2019" name="Int. J. Syst. Evol. Microbiol.">
        <title>The Global Catalogue of Microorganisms (GCM) 10K type strain sequencing project: providing services to taxonomists for standard genome sequencing and annotation.</title>
        <authorList>
            <consortium name="The Broad Institute Genomics Platform"/>
            <consortium name="The Broad Institute Genome Sequencing Center for Infectious Disease"/>
            <person name="Wu L."/>
            <person name="Ma J."/>
        </authorList>
    </citation>
    <scope>NUCLEOTIDE SEQUENCE [LARGE SCALE GENOMIC DNA]</scope>
    <source>
        <strain evidence="3">JCM 17939</strain>
    </source>
</reference>
<proteinExistence type="predicted"/>
<evidence type="ECO:0000313" key="2">
    <source>
        <dbReference type="EMBL" id="GAA4623662.1"/>
    </source>
</evidence>
<evidence type="ECO:0000313" key="3">
    <source>
        <dbReference type="Proteomes" id="UP001501442"/>
    </source>
</evidence>